<keyword evidence="1" id="KW-0812">Transmembrane</keyword>
<dbReference type="PANTHER" id="PTHR13906:SF6">
    <property type="entry name" value="LYSOPHOSPHOLIPID ACYLTRANSFERASE 1"/>
    <property type="match status" value="1"/>
</dbReference>
<keyword evidence="3" id="KW-1185">Reference proteome</keyword>
<evidence type="ECO:0000313" key="3">
    <source>
        <dbReference type="Proteomes" id="UP000316079"/>
    </source>
</evidence>
<keyword evidence="1" id="KW-1133">Transmembrane helix</keyword>
<dbReference type="GO" id="GO:0016020">
    <property type="term" value="C:membrane"/>
    <property type="evidence" value="ECO:0007669"/>
    <property type="project" value="TreeGrafter"/>
</dbReference>
<feature type="transmembrane region" description="Helical" evidence="1">
    <location>
        <begin position="76"/>
        <end position="96"/>
    </location>
</feature>
<reference evidence="2 3" key="1">
    <citation type="journal article" date="2019" name="Sci. Data">
        <title>Hybrid genome assembly and annotation of Danionella translucida.</title>
        <authorList>
            <person name="Kadobianskyi M."/>
            <person name="Schulze L."/>
            <person name="Schuelke M."/>
            <person name="Judkewitz B."/>
        </authorList>
    </citation>
    <scope>NUCLEOTIDE SEQUENCE [LARGE SCALE GENOMIC DNA]</scope>
    <source>
        <strain evidence="2 3">Bolton</strain>
    </source>
</reference>
<dbReference type="AlphaFoldDB" id="A0A553P0Q9"/>
<feature type="non-terminal residue" evidence="2">
    <location>
        <position position="106"/>
    </location>
</feature>
<sequence length="106" mass="11999">VNFIACQLFGLVAAFWFRIYLSPRHATPRTRHAVALSLGASLLWFCFGWYAAHVFILALICYGIMITASVHNVHKYTMVVSLGYLTVCQVLRVFIFDYGVLSTDFS</sequence>
<dbReference type="GO" id="GO:0030258">
    <property type="term" value="P:lipid modification"/>
    <property type="evidence" value="ECO:0007669"/>
    <property type="project" value="TreeGrafter"/>
</dbReference>
<name>A0A553P0Q9_9TELE</name>
<gene>
    <name evidence="2" type="ORF">DNTS_006996</name>
</gene>
<dbReference type="PANTHER" id="PTHR13906">
    <property type="entry name" value="PORCUPINE"/>
    <property type="match status" value="1"/>
</dbReference>
<dbReference type="GO" id="GO:0016746">
    <property type="term" value="F:acyltransferase activity"/>
    <property type="evidence" value="ECO:0007669"/>
    <property type="project" value="TreeGrafter"/>
</dbReference>
<feature type="transmembrane region" description="Helical" evidence="1">
    <location>
        <begin position="42"/>
        <end position="64"/>
    </location>
</feature>
<dbReference type="STRING" id="623744.A0A553P0Q9"/>
<protein>
    <submittedName>
        <fullName evidence="2">Uncharacterized protein</fullName>
    </submittedName>
</protein>
<proteinExistence type="predicted"/>
<comment type="caution">
    <text evidence="2">The sequence shown here is derived from an EMBL/GenBank/DDBJ whole genome shotgun (WGS) entry which is preliminary data.</text>
</comment>
<evidence type="ECO:0000313" key="2">
    <source>
        <dbReference type="EMBL" id="TRY71270.1"/>
    </source>
</evidence>
<feature type="non-terminal residue" evidence="2">
    <location>
        <position position="1"/>
    </location>
</feature>
<accession>A0A553P0Q9</accession>
<evidence type="ECO:0000256" key="1">
    <source>
        <dbReference type="SAM" id="Phobius"/>
    </source>
</evidence>
<dbReference type="Proteomes" id="UP000316079">
    <property type="component" value="Unassembled WGS sequence"/>
</dbReference>
<keyword evidence="1" id="KW-0472">Membrane</keyword>
<dbReference type="OrthoDB" id="8772552at2759"/>
<organism evidence="2 3">
    <name type="scientific">Danionella cerebrum</name>
    <dbReference type="NCBI Taxonomy" id="2873325"/>
    <lineage>
        <taxon>Eukaryota</taxon>
        <taxon>Metazoa</taxon>
        <taxon>Chordata</taxon>
        <taxon>Craniata</taxon>
        <taxon>Vertebrata</taxon>
        <taxon>Euteleostomi</taxon>
        <taxon>Actinopterygii</taxon>
        <taxon>Neopterygii</taxon>
        <taxon>Teleostei</taxon>
        <taxon>Ostariophysi</taxon>
        <taxon>Cypriniformes</taxon>
        <taxon>Danionidae</taxon>
        <taxon>Danioninae</taxon>
        <taxon>Danionella</taxon>
    </lineage>
</organism>
<dbReference type="EMBL" id="SRMA01026768">
    <property type="protein sequence ID" value="TRY71270.1"/>
    <property type="molecule type" value="Genomic_DNA"/>
</dbReference>
<dbReference type="InterPro" id="IPR049941">
    <property type="entry name" value="LPLAT_7/PORCN-like"/>
</dbReference>